<dbReference type="EMBL" id="JAGTAR010000010">
    <property type="protein sequence ID" value="MBR8535575.1"/>
    <property type="molecule type" value="Genomic_DNA"/>
</dbReference>
<name>A0A941IWX0_9BACT</name>
<dbReference type="Pfam" id="PF13645">
    <property type="entry name" value="YkuD_2"/>
    <property type="match status" value="1"/>
</dbReference>
<evidence type="ECO:0000313" key="1">
    <source>
        <dbReference type="EMBL" id="MBR8535575.1"/>
    </source>
</evidence>
<reference evidence="1" key="1">
    <citation type="journal article" date="2018" name="Int. J. Syst. Evol. Microbiol.">
        <title>Carboxylicivirga sediminis sp. nov., isolated from coastal sediment.</title>
        <authorList>
            <person name="Wang F.Q."/>
            <person name="Ren L.H."/>
            <person name="Zou R.J."/>
            <person name="Sun Y.Z."/>
            <person name="Liu X.J."/>
            <person name="Jiang F."/>
            <person name="Liu L.J."/>
        </authorList>
    </citation>
    <scope>NUCLEOTIDE SEQUENCE</scope>
    <source>
        <strain evidence="1">JR1</strain>
    </source>
</reference>
<dbReference type="RefSeq" id="WP_212189564.1">
    <property type="nucleotide sequence ID" value="NZ_JAGTAR010000010.1"/>
</dbReference>
<dbReference type="InterPro" id="IPR032676">
    <property type="entry name" value="YkuD_2"/>
</dbReference>
<comment type="caution">
    <text evidence="1">The sequence shown here is derived from an EMBL/GenBank/DDBJ whole genome shotgun (WGS) entry which is preliminary data.</text>
</comment>
<dbReference type="PANTHER" id="PTHR38477">
    <property type="entry name" value="HYPOTHETICAL EXPORTED PROTEIN"/>
    <property type="match status" value="1"/>
</dbReference>
<dbReference type="PANTHER" id="PTHR38477:SF1">
    <property type="entry name" value="MUREIN L,D-TRANSPEPTIDASE CATALYTIC DOMAIN FAMILY PROTEIN"/>
    <property type="match status" value="1"/>
</dbReference>
<dbReference type="AlphaFoldDB" id="A0A941IWX0"/>
<keyword evidence="2" id="KW-1185">Reference proteome</keyword>
<sequence length="224" mass="25460">MIFTFLIVFLTFSAPDNLPEKAVNETSETLSGAQLIYQELNNNNLPFEAFEIAYNGWLKLKDSVHFEKNIITLVDFSQPSTHKRFFLIDVDSKSVIYQNYVAHGKNSGMLNAEKFSNIANSNQSSLGFYKTGETYYGKHGLSLKLDGLEKGINDKARERHIVIHKADYAEESFIKKYGRLGRSFGCPAIPSANYQFVIDNIKEGTMLFIYHPKETYIKTSSILN</sequence>
<gene>
    <name evidence="1" type="ORF">KDU71_08390</name>
</gene>
<organism evidence="1 2">
    <name type="scientific">Carboxylicivirga sediminis</name>
    <dbReference type="NCBI Taxonomy" id="2006564"/>
    <lineage>
        <taxon>Bacteria</taxon>
        <taxon>Pseudomonadati</taxon>
        <taxon>Bacteroidota</taxon>
        <taxon>Bacteroidia</taxon>
        <taxon>Marinilabiliales</taxon>
        <taxon>Marinilabiliaceae</taxon>
        <taxon>Carboxylicivirga</taxon>
    </lineage>
</organism>
<evidence type="ECO:0000313" key="2">
    <source>
        <dbReference type="Proteomes" id="UP000679220"/>
    </source>
</evidence>
<accession>A0A941IWX0</accession>
<proteinExistence type="predicted"/>
<reference evidence="1" key="2">
    <citation type="submission" date="2021-04" db="EMBL/GenBank/DDBJ databases">
        <authorList>
            <person name="Zhang T."/>
            <person name="Zhang Y."/>
            <person name="Lu D."/>
            <person name="Zuo D."/>
            <person name="Du Z."/>
        </authorList>
    </citation>
    <scope>NUCLEOTIDE SEQUENCE</scope>
    <source>
        <strain evidence="1">JR1</strain>
    </source>
</reference>
<protein>
    <submittedName>
        <fullName evidence="1">Murein L,D-transpeptidase catalytic domain family protein</fullName>
    </submittedName>
</protein>
<dbReference type="Proteomes" id="UP000679220">
    <property type="component" value="Unassembled WGS sequence"/>
</dbReference>